<evidence type="ECO:0000259" key="7">
    <source>
        <dbReference type="Pfam" id="PF08016"/>
    </source>
</evidence>
<evidence type="ECO:0000256" key="2">
    <source>
        <dbReference type="ARBA" id="ARBA00007200"/>
    </source>
</evidence>
<dbReference type="AlphaFoldDB" id="A0AAV4R0U1"/>
<feature type="transmembrane region" description="Helical" evidence="6">
    <location>
        <begin position="226"/>
        <end position="248"/>
    </location>
</feature>
<comment type="similarity">
    <text evidence="2">Belongs to the polycystin family.</text>
</comment>
<organism evidence="9 10">
    <name type="scientific">Caerostris extrusa</name>
    <name type="common">Bark spider</name>
    <name type="synonym">Caerostris bankana</name>
    <dbReference type="NCBI Taxonomy" id="172846"/>
    <lineage>
        <taxon>Eukaryota</taxon>
        <taxon>Metazoa</taxon>
        <taxon>Ecdysozoa</taxon>
        <taxon>Arthropoda</taxon>
        <taxon>Chelicerata</taxon>
        <taxon>Arachnida</taxon>
        <taxon>Araneae</taxon>
        <taxon>Araneomorphae</taxon>
        <taxon>Entelegynae</taxon>
        <taxon>Araneoidea</taxon>
        <taxon>Araneidae</taxon>
        <taxon>Caerostris</taxon>
    </lineage>
</organism>
<dbReference type="GO" id="GO:0005262">
    <property type="term" value="F:calcium channel activity"/>
    <property type="evidence" value="ECO:0007669"/>
    <property type="project" value="TreeGrafter"/>
</dbReference>
<dbReference type="Proteomes" id="UP001054945">
    <property type="component" value="Unassembled WGS sequence"/>
</dbReference>
<feature type="domain" description="Polycystin" evidence="8">
    <location>
        <begin position="32"/>
        <end position="166"/>
    </location>
</feature>
<reference evidence="9 10" key="1">
    <citation type="submission" date="2021-06" db="EMBL/GenBank/DDBJ databases">
        <title>Caerostris extrusa draft genome.</title>
        <authorList>
            <person name="Kono N."/>
            <person name="Arakawa K."/>
        </authorList>
    </citation>
    <scope>NUCLEOTIDE SEQUENCE [LARGE SCALE GENOMIC DNA]</scope>
</reference>
<sequence length="341" mass="39400">MSPNMYYLTKVISELFLESPYEDTRNNVKGSTQIIDFWRFEQYVLHDCLFWEKWYDNDGTPTLQEDRNVLYENRLLGSPRMRMLRVRNDSCVVHDDFKSSISECYDVYSPQVEDKRSFGVMNGTAWNYFSERELGGSSHWGLLATYSGAGSYADLGTSQAESRAVMAIVFEFPATGGMIPSWSFRTVKLLRYVTTSDYFIFVCEIIFTVFVVYCLIEEILECSKDVAGFGIMFFIVFFAFAQLGYLLFGTVVRDFKYICKSCIYAAEAYFGRFQFLRIGSSKSNSRTHLFSKLCVLFFFVLMRKGDPRPTVNWLSMDSLQLNSIGSIAFLWISLVQLAFMD</sequence>
<dbReference type="PANTHER" id="PTHR10877:SF183">
    <property type="entry name" value="AT14535P-RELATED"/>
    <property type="match status" value="1"/>
</dbReference>
<gene>
    <name evidence="9" type="primary">Pkd2l1</name>
    <name evidence="9" type="ORF">CEXT_439291</name>
</gene>
<feature type="domain" description="Polycystin cation channel PKD1/PKD2" evidence="7">
    <location>
        <begin position="220"/>
        <end position="302"/>
    </location>
</feature>
<keyword evidence="4 6" id="KW-1133">Transmembrane helix</keyword>
<keyword evidence="3 6" id="KW-0812">Transmembrane</keyword>
<comment type="caution">
    <text evidence="9">The sequence shown here is derived from an EMBL/GenBank/DDBJ whole genome shotgun (WGS) entry which is preliminary data.</text>
</comment>
<accession>A0AAV4R0U1</accession>
<dbReference type="Pfam" id="PF08016">
    <property type="entry name" value="PKD_channel"/>
    <property type="match status" value="1"/>
</dbReference>
<evidence type="ECO:0000256" key="6">
    <source>
        <dbReference type="SAM" id="Phobius"/>
    </source>
</evidence>
<dbReference type="PANTHER" id="PTHR10877">
    <property type="entry name" value="POLYCYSTIN FAMILY MEMBER"/>
    <property type="match status" value="1"/>
</dbReference>
<evidence type="ECO:0000256" key="5">
    <source>
        <dbReference type="ARBA" id="ARBA00023136"/>
    </source>
</evidence>
<proteinExistence type="inferred from homology"/>
<evidence type="ECO:0000256" key="1">
    <source>
        <dbReference type="ARBA" id="ARBA00004141"/>
    </source>
</evidence>
<feature type="transmembrane region" description="Helical" evidence="6">
    <location>
        <begin position="323"/>
        <end position="340"/>
    </location>
</feature>
<keyword evidence="5 6" id="KW-0472">Membrane</keyword>
<dbReference type="Pfam" id="PF20519">
    <property type="entry name" value="Polycystin_dom"/>
    <property type="match status" value="1"/>
</dbReference>
<dbReference type="InterPro" id="IPR046791">
    <property type="entry name" value="Polycystin_dom"/>
</dbReference>
<name>A0AAV4R0U1_CAEEX</name>
<keyword evidence="10" id="KW-1185">Reference proteome</keyword>
<comment type="subcellular location">
    <subcellularLocation>
        <location evidence="1">Membrane</location>
        <topology evidence="1">Multi-pass membrane protein</topology>
    </subcellularLocation>
</comment>
<dbReference type="GO" id="GO:0016020">
    <property type="term" value="C:membrane"/>
    <property type="evidence" value="ECO:0007669"/>
    <property type="project" value="UniProtKB-SubCell"/>
</dbReference>
<evidence type="ECO:0000256" key="4">
    <source>
        <dbReference type="ARBA" id="ARBA00022989"/>
    </source>
</evidence>
<dbReference type="GO" id="GO:0050982">
    <property type="term" value="P:detection of mechanical stimulus"/>
    <property type="evidence" value="ECO:0007669"/>
    <property type="project" value="TreeGrafter"/>
</dbReference>
<evidence type="ECO:0000313" key="9">
    <source>
        <dbReference type="EMBL" id="GIY14686.1"/>
    </source>
</evidence>
<evidence type="ECO:0000313" key="10">
    <source>
        <dbReference type="Proteomes" id="UP001054945"/>
    </source>
</evidence>
<dbReference type="EMBL" id="BPLR01007130">
    <property type="protein sequence ID" value="GIY14686.1"/>
    <property type="molecule type" value="Genomic_DNA"/>
</dbReference>
<evidence type="ECO:0000259" key="8">
    <source>
        <dbReference type="Pfam" id="PF20519"/>
    </source>
</evidence>
<evidence type="ECO:0000256" key="3">
    <source>
        <dbReference type="ARBA" id="ARBA00022692"/>
    </source>
</evidence>
<dbReference type="InterPro" id="IPR051223">
    <property type="entry name" value="Polycystin"/>
</dbReference>
<dbReference type="InterPro" id="IPR013122">
    <property type="entry name" value="PKD1_2_channel"/>
</dbReference>
<protein>
    <submittedName>
        <fullName evidence="9">Polycystic kidney disease 2-like 1 protein</fullName>
    </submittedName>
</protein>
<feature type="transmembrane region" description="Helical" evidence="6">
    <location>
        <begin position="198"/>
        <end position="220"/>
    </location>
</feature>